<evidence type="ECO:0000256" key="7">
    <source>
        <dbReference type="ARBA" id="ARBA00023033"/>
    </source>
</evidence>
<comment type="cofactor">
    <cofactor evidence="1">
        <name>heme</name>
        <dbReference type="ChEBI" id="CHEBI:30413"/>
    </cofactor>
</comment>
<comment type="caution">
    <text evidence="10">The sequence shown here is derived from an EMBL/GenBank/DDBJ whole genome shotgun (WGS) entry which is preliminary data.</text>
</comment>
<evidence type="ECO:0000313" key="10">
    <source>
        <dbReference type="EMBL" id="KAL0113739.1"/>
    </source>
</evidence>
<dbReference type="PANTHER" id="PTHR24300:SF376">
    <property type="entry name" value="CYTOCHROME P450 15A1"/>
    <property type="match status" value="1"/>
</dbReference>
<evidence type="ECO:0000256" key="6">
    <source>
        <dbReference type="ARBA" id="ARBA00023004"/>
    </source>
</evidence>
<keyword evidence="7 8" id="KW-0503">Monooxygenase</keyword>
<organism evidence="10 11">
    <name type="scientific">Cardiocondyla obscurior</name>
    <dbReference type="NCBI Taxonomy" id="286306"/>
    <lineage>
        <taxon>Eukaryota</taxon>
        <taxon>Metazoa</taxon>
        <taxon>Ecdysozoa</taxon>
        <taxon>Arthropoda</taxon>
        <taxon>Hexapoda</taxon>
        <taxon>Insecta</taxon>
        <taxon>Pterygota</taxon>
        <taxon>Neoptera</taxon>
        <taxon>Endopterygota</taxon>
        <taxon>Hymenoptera</taxon>
        <taxon>Apocrita</taxon>
        <taxon>Aculeata</taxon>
        <taxon>Formicoidea</taxon>
        <taxon>Formicidae</taxon>
        <taxon>Myrmicinae</taxon>
        <taxon>Cardiocondyla</taxon>
    </lineage>
</organism>
<accession>A0AAW2FCR1</accession>
<dbReference type="GO" id="GO:0005506">
    <property type="term" value="F:iron ion binding"/>
    <property type="evidence" value="ECO:0007669"/>
    <property type="project" value="InterPro"/>
</dbReference>
<dbReference type="GO" id="GO:0006805">
    <property type="term" value="P:xenobiotic metabolic process"/>
    <property type="evidence" value="ECO:0007669"/>
    <property type="project" value="TreeGrafter"/>
</dbReference>
<keyword evidence="5 8" id="KW-0560">Oxidoreductase</keyword>
<evidence type="ECO:0000256" key="5">
    <source>
        <dbReference type="ARBA" id="ARBA00023002"/>
    </source>
</evidence>
<dbReference type="GO" id="GO:0006082">
    <property type="term" value="P:organic acid metabolic process"/>
    <property type="evidence" value="ECO:0007669"/>
    <property type="project" value="TreeGrafter"/>
</dbReference>
<keyword evidence="9" id="KW-0732">Signal</keyword>
<feature type="chain" id="PRO_5043497984" description="Cytochrome P450" evidence="9">
    <location>
        <begin position="21"/>
        <end position="319"/>
    </location>
</feature>
<keyword evidence="4 8" id="KW-0479">Metal-binding</keyword>
<dbReference type="Proteomes" id="UP001430953">
    <property type="component" value="Unassembled WGS sequence"/>
</dbReference>
<dbReference type="PROSITE" id="PS00086">
    <property type="entry name" value="CYTOCHROME_P450"/>
    <property type="match status" value="1"/>
</dbReference>
<dbReference type="PRINTS" id="PR00385">
    <property type="entry name" value="P450"/>
</dbReference>
<dbReference type="Gene3D" id="1.10.630.10">
    <property type="entry name" value="Cytochrome P450"/>
    <property type="match status" value="2"/>
</dbReference>
<dbReference type="InterPro" id="IPR050182">
    <property type="entry name" value="Cytochrome_P450_fam2"/>
</dbReference>
<protein>
    <recommendedName>
        <fullName evidence="12">Cytochrome P450</fullName>
    </recommendedName>
</protein>
<dbReference type="EMBL" id="JADYXP020000012">
    <property type="protein sequence ID" value="KAL0113739.1"/>
    <property type="molecule type" value="Genomic_DNA"/>
</dbReference>
<dbReference type="GO" id="GO:0005737">
    <property type="term" value="C:cytoplasm"/>
    <property type="evidence" value="ECO:0007669"/>
    <property type="project" value="TreeGrafter"/>
</dbReference>
<keyword evidence="11" id="KW-1185">Reference proteome</keyword>
<evidence type="ECO:0000256" key="3">
    <source>
        <dbReference type="ARBA" id="ARBA00022617"/>
    </source>
</evidence>
<name>A0AAW2FCR1_9HYME</name>
<reference evidence="10 11" key="1">
    <citation type="submission" date="2023-03" db="EMBL/GenBank/DDBJ databases">
        <title>High recombination rates correlate with genetic variation in Cardiocondyla obscurior ants.</title>
        <authorList>
            <person name="Errbii M."/>
        </authorList>
    </citation>
    <scope>NUCLEOTIDE SEQUENCE [LARGE SCALE GENOMIC DNA]</scope>
    <source>
        <strain evidence="10">Alpha-2009</strain>
        <tissue evidence="10">Whole body</tissue>
    </source>
</reference>
<keyword evidence="3 8" id="KW-0349">Heme</keyword>
<evidence type="ECO:0000313" key="11">
    <source>
        <dbReference type="Proteomes" id="UP001430953"/>
    </source>
</evidence>
<evidence type="ECO:0008006" key="12">
    <source>
        <dbReference type="Google" id="ProtNLM"/>
    </source>
</evidence>
<dbReference type="InterPro" id="IPR036396">
    <property type="entry name" value="Cyt_P450_sf"/>
</dbReference>
<evidence type="ECO:0000256" key="2">
    <source>
        <dbReference type="ARBA" id="ARBA00010617"/>
    </source>
</evidence>
<dbReference type="AlphaFoldDB" id="A0AAW2FCR1"/>
<evidence type="ECO:0000256" key="9">
    <source>
        <dbReference type="SAM" id="SignalP"/>
    </source>
</evidence>
<evidence type="ECO:0000256" key="1">
    <source>
        <dbReference type="ARBA" id="ARBA00001971"/>
    </source>
</evidence>
<comment type="similarity">
    <text evidence="2 8">Belongs to the cytochrome P450 family.</text>
</comment>
<dbReference type="SUPFAM" id="SSF48264">
    <property type="entry name" value="Cytochrome P450"/>
    <property type="match status" value="2"/>
</dbReference>
<evidence type="ECO:0000256" key="4">
    <source>
        <dbReference type="ARBA" id="ARBA00022723"/>
    </source>
</evidence>
<dbReference type="PANTHER" id="PTHR24300">
    <property type="entry name" value="CYTOCHROME P450 508A4-RELATED"/>
    <property type="match status" value="1"/>
</dbReference>
<dbReference type="InterPro" id="IPR017972">
    <property type="entry name" value="Cyt_P450_CS"/>
</dbReference>
<gene>
    <name evidence="10" type="ORF">PUN28_012694</name>
</gene>
<evidence type="ECO:0000256" key="8">
    <source>
        <dbReference type="RuleBase" id="RU000461"/>
    </source>
</evidence>
<feature type="signal peptide" evidence="9">
    <location>
        <begin position="1"/>
        <end position="20"/>
    </location>
</feature>
<sequence>MLATAVLLLVFILLLLYLSCQKPKGYPPGPRWWPILGCALEIARIRQETGYLFKTCSALCKKYGPVVGLKIGQDRIVVLNDVESIRAMLANEDCDGRPTGSFYKARTWGVRLESQLLAICVDLFIAGSETTSKALGFGFLNLILYPQVQRKAHEEIDRVIGRDRFPTLADKPRMPYVQAIVLESIRIFVGRTLNVPHRALKDTSIAGHKIPKDTMLVVNYNRILMDESWDDPDDFRPERFLDNDGNITTPEKFFPFGGGRHRCMGEVLARSNIFIITATLLQAFSFSVVPGEPRPTAQDFVDGVTAGPKPYRALVSLRI</sequence>
<dbReference type="GO" id="GO:0008395">
    <property type="term" value="F:steroid hydroxylase activity"/>
    <property type="evidence" value="ECO:0007669"/>
    <property type="project" value="TreeGrafter"/>
</dbReference>
<keyword evidence="6 8" id="KW-0408">Iron</keyword>
<proteinExistence type="inferred from homology"/>
<dbReference type="Pfam" id="PF00067">
    <property type="entry name" value="p450"/>
    <property type="match status" value="2"/>
</dbReference>
<dbReference type="GO" id="GO:0020037">
    <property type="term" value="F:heme binding"/>
    <property type="evidence" value="ECO:0007669"/>
    <property type="project" value="InterPro"/>
</dbReference>
<dbReference type="GO" id="GO:0016712">
    <property type="term" value="F:oxidoreductase activity, acting on paired donors, with incorporation or reduction of molecular oxygen, reduced flavin or flavoprotein as one donor, and incorporation of one atom of oxygen"/>
    <property type="evidence" value="ECO:0007669"/>
    <property type="project" value="TreeGrafter"/>
</dbReference>
<dbReference type="InterPro" id="IPR001128">
    <property type="entry name" value="Cyt_P450"/>
</dbReference>